<reference evidence="14 15" key="1">
    <citation type="journal article" date="2014" name="Genome Biol. Evol.">
        <title>The secreted proteins of Achlya hypogyna and Thraustotheca clavata identify the ancestral oomycete secretome and reveal gene acquisitions by horizontal gene transfer.</title>
        <authorList>
            <person name="Misner I."/>
            <person name="Blouin N."/>
            <person name="Leonard G."/>
            <person name="Richards T.A."/>
            <person name="Lane C.E."/>
        </authorList>
    </citation>
    <scope>NUCLEOTIDE SEQUENCE [LARGE SCALE GENOMIC DNA]</scope>
    <source>
        <strain evidence="14 15">ATCC 48635</strain>
    </source>
</reference>
<dbReference type="InterPro" id="IPR018490">
    <property type="entry name" value="cNMP-bd_dom_sf"/>
</dbReference>
<feature type="transmembrane region" description="Helical" evidence="11">
    <location>
        <begin position="1618"/>
        <end position="1641"/>
    </location>
</feature>
<evidence type="ECO:0000256" key="2">
    <source>
        <dbReference type="ARBA" id="ARBA00022448"/>
    </source>
</evidence>
<dbReference type="InterPro" id="IPR018488">
    <property type="entry name" value="cNMP-bd_CS"/>
</dbReference>
<keyword evidence="2" id="KW-0813">Transport</keyword>
<dbReference type="SMART" id="SM00100">
    <property type="entry name" value="cNMP"/>
    <property type="match status" value="4"/>
</dbReference>
<feature type="transmembrane region" description="Helical" evidence="11">
    <location>
        <begin position="205"/>
        <end position="225"/>
    </location>
</feature>
<evidence type="ECO:0000259" key="12">
    <source>
        <dbReference type="PROSITE" id="PS50042"/>
    </source>
</evidence>
<feature type="region of interest" description="Disordered" evidence="10">
    <location>
        <begin position="2329"/>
        <end position="2368"/>
    </location>
</feature>
<dbReference type="PANTHER" id="PTHR45638:SF11">
    <property type="entry name" value="CYCLIC NUCLEOTIDE-GATED CATION CHANNEL SUBUNIT A"/>
    <property type="match status" value="1"/>
</dbReference>
<dbReference type="PANTHER" id="PTHR45638">
    <property type="entry name" value="CYCLIC NUCLEOTIDE-GATED CATION CHANNEL SUBUNIT A"/>
    <property type="match status" value="1"/>
</dbReference>
<comment type="caution">
    <text evidence="14">The sequence shown here is derived from an EMBL/GenBank/DDBJ whole genome shotgun (WGS) entry which is preliminary data.</text>
</comment>
<dbReference type="PROSITE" id="PS00889">
    <property type="entry name" value="CNMP_BINDING_2"/>
    <property type="match status" value="1"/>
</dbReference>
<keyword evidence="9" id="KW-0863">Zinc-finger</keyword>
<keyword evidence="9" id="KW-0862">Zinc</keyword>
<feature type="transmembrane region" description="Helical" evidence="11">
    <location>
        <begin position="1647"/>
        <end position="1669"/>
    </location>
</feature>
<dbReference type="EMBL" id="JNBR01000116">
    <property type="protein sequence ID" value="OQR97338.1"/>
    <property type="molecule type" value="Genomic_DNA"/>
</dbReference>
<feature type="transmembrane region" description="Helical" evidence="11">
    <location>
        <begin position="1123"/>
        <end position="1144"/>
    </location>
</feature>
<evidence type="ECO:0000256" key="5">
    <source>
        <dbReference type="ARBA" id="ARBA00023065"/>
    </source>
</evidence>
<evidence type="ECO:0000313" key="15">
    <source>
        <dbReference type="Proteomes" id="UP000243579"/>
    </source>
</evidence>
<keyword evidence="6 11" id="KW-0472">Membrane</keyword>
<dbReference type="Pfam" id="PF00027">
    <property type="entry name" value="cNMP_binding"/>
    <property type="match status" value="4"/>
</dbReference>
<evidence type="ECO:0000256" key="10">
    <source>
        <dbReference type="SAM" id="MobiDB-lite"/>
    </source>
</evidence>
<keyword evidence="4 11" id="KW-1133">Transmembrane helix</keyword>
<feature type="domain" description="B box-type" evidence="13">
    <location>
        <begin position="2136"/>
        <end position="2184"/>
    </location>
</feature>
<keyword evidence="3 11" id="KW-0812">Transmembrane</keyword>
<feature type="domain" description="Cyclic nucleotide-binding" evidence="12">
    <location>
        <begin position="952"/>
        <end position="1042"/>
    </location>
</feature>
<evidence type="ECO:0000259" key="13">
    <source>
        <dbReference type="PROSITE" id="PS50119"/>
    </source>
</evidence>
<protein>
    <submittedName>
        <fullName evidence="14">Voltage-gated Ion Channel (VIC) Superfamily</fullName>
    </submittedName>
</protein>
<evidence type="ECO:0000256" key="1">
    <source>
        <dbReference type="ARBA" id="ARBA00004141"/>
    </source>
</evidence>
<feature type="region of interest" description="Disordered" evidence="10">
    <location>
        <begin position="545"/>
        <end position="578"/>
    </location>
</feature>
<feature type="transmembrane region" description="Helical" evidence="11">
    <location>
        <begin position="1094"/>
        <end position="1117"/>
    </location>
</feature>
<evidence type="ECO:0000256" key="8">
    <source>
        <dbReference type="ARBA" id="ARBA00023303"/>
    </source>
</evidence>
<dbReference type="Gene3D" id="1.10.287.630">
    <property type="entry name" value="Helix hairpin bin"/>
    <property type="match status" value="2"/>
</dbReference>
<feature type="transmembrane region" description="Helical" evidence="11">
    <location>
        <begin position="1232"/>
        <end position="1250"/>
    </location>
</feature>
<dbReference type="SUPFAM" id="SSF81324">
    <property type="entry name" value="Voltage-gated potassium channels"/>
    <property type="match status" value="4"/>
</dbReference>
<feature type="transmembrane region" description="Helical" evidence="11">
    <location>
        <begin position="1839"/>
        <end position="1865"/>
    </location>
</feature>
<dbReference type="PROSITE" id="PS00888">
    <property type="entry name" value="CNMP_BINDING_1"/>
    <property type="match status" value="2"/>
</dbReference>
<dbReference type="GO" id="GO:0008270">
    <property type="term" value="F:zinc ion binding"/>
    <property type="evidence" value="ECO:0007669"/>
    <property type="project" value="UniProtKB-KW"/>
</dbReference>
<keyword evidence="5" id="KW-0406">Ion transport</keyword>
<evidence type="ECO:0000313" key="14">
    <source>
        <dbReference type="EMBL" id="OQR97338.1"/>
    </source>
</evidence>
<dbReference type="InterPro" id="IPR000595">
    <property type="entry name" value="cNMP-bd_dom"/>
</dbReference>
<dbReference type="InterPro" id="IPR014710">
    <property type="entry name" value="RmlC-like_jellyroll"/>
</dbReference>
<feature type="transmembrane region" description="Helical" evidence="11">
    <location>
        <begin position="70"/>
        <end position="93"/>
    </location>
</feature>
<feature type="transmembrane region" description="Helical" evidence="11">
    <location>
        <begin position="245"/>
        <end position="263"/>
    </location>
</feature>
<dbReference type="PROSITE" id="PS50119">
    <property type="entry name" value="ZF_BBOX"/>
    <property type="match status" value="1"/>
</dbReference>
<comment type="subcellular location">
    <subcellularLocation>
        <location evidence="1">Membrane</location>
        <topology evidence="1">Multi-pass membrane protein</topology>
    </subcellularLocation>
</comment>
<feature type="transmembrane region" description="Helical" evidence="11">
    <location>
        <begin position="105"/>
        <end position="129"/>
    </location>
</feature>
<feature type="transmembrane region" description="Helical" evidence="11">
    <location>
        <begin position="1805"/>
        <end position="1827"/>
    </location>
</feature>
<feature type="compositionally biased region" description="Low complexity" evidence="10">
    <location>
        <begin position="2336"/>
        <end position="2346"/>
    </location>
</feature>
<feature type="domain" description="Cyclic nucleotide-binding" evidence="12">
    <location>
        <begin position="1969"/>
        <end position="2051"/>
    </location>
</feature>
<dbReference type="GO" id="GO:0044877">
    <property type="term" value="F:protein-containing complex binding"/>
    <property type="evidence" value="ECO:0007669"/>
    <property type="project" value="TreeGrafter"/>
</dbReference>
<keyword evidence="15" id="KW-1185">Reference proteome</keyword>
<dbReference type="Gene3D" id="2.60.120.10">
    <property type="entry name" value="Jelly Rolls"/>
    <property type="match status" value="4"/>
</dbReference>
<dbReference type="InterPro" id="IPR000315">
    <property type="entry name" value="Znf_B-box"/>
</dbReference>
<feature type="transmembrane region" description="Helical" evidence="11">
    <location>
        <begin position="833"/>
        <end position="851"/>
    </location>
</feature>
<feature type="transmembrane region" description="Helical" evidence="11">
    <location>
        <begin position="605"/>
        <end position="631"/>
    </location>
</feature>
<accession>A0A1V9ZH70</accession>
<keyword evidence="7" id="KW-1071">Ligand-gated ion channel</keyword>
<dbReference type="Pfam" id="PF00520">
    <property type="entry name" value="Ion_trans"/>
    <property type="match status" value="3"/>
</dbReference>
<feature type="transmembrane region" description="Helical" evidence="11">
    <location>
        <begin position="149"/>
        <end position="173"/>
    </location>
</feature>
<dbReference type="PROSITE" id="PS50042">
    <property type="entry name" value="CNMP_BINDING_3"/>
    <property type="match status" value="4"/>
</dbReference>
<sequence length="2368" mass="268447">MKRLLQRIGVEPGPRTHHRASHLSSLMRGESTARVAPDSIGSFQLRRGSLSWEIRHKKTRTIDPDSVHLAAWNILLLFFCLYNALVIPLLLCFDHTICNIPILVGLMYLAEAFFAIDVVVQMHTGFYLLGDMVRNPRLTRRKYFWSWNFPLDILALLPLYALMESPSCGYLYLNKLLRLRRIYAYTLDFDKVFARYFKFCKVVKVVVVSYAFCHISGCIYASFGFDTNEDNIWMLTLHLESEDVVTQYFGALCWAIGIVSKCLEGQIPRTLGQSVFMVVVMVGGFLLFVYICGTLFMLSKCDADTVEKFDAKINQLRYVLSFHRVPLDIQERAVEFLENEFKSGESNDKSNMKLLCPSIAKDVKFTLLKGMVAGVPFFRCCNAAFIRALIDLMETRSLPTNFVVCQKGDQGEDMYFVQAGVLAVSINDVKVRELRKGGFFGELSLFTNQVRTANVATATFCILHMLTRTHVQRVLRAYPEFEEQILQCVSTLLREMDMHNSEVIRRKSIEANDAFQRAKAYGNYVHQIQANTDKRFSRRFVDLLPSPSSGQSQAASTQSKPLSKATNESSRASSTSAFQRPLITQPRWHKLLLRQALDRKARYRLAWVLAVMGVTYYNLFIIPLVNAFIVVGYPPWIQSLNTIADVILWLDIYGKFNLSYVVEAESIFDTVKCAKYYLKTSFRFDALCALPLWILYPPGHKYLRAIRLARALFLSDELEEVALFVRITSKGRIFVLGVMLFFCYHLAGCAAQAYTFIAGYGELHEGWLPPESLELHLNADETAYISGEHETLALDDPHVATIKLLQYCRALYYGAVCLTNLGLPREPETFGEYILACALMLIGMLLISIIIDEVQKRVTASAVEQMEFLSTRSRIQLFLQKQKAPLELHRRVSAFLDFWWSAHRGANINKLVAELPNNIKREILSFICASAVNTLTRMERVGECFPKLCATFLDNLTINLYGQDEMVYRCGDYADSTYVLLEGQVIVYTSDGETNPRGLKSGDFFGLSGLDVDHDNVVHVDQARASTTCVVALVTRQTLLALYEIFPAFAESIVARSSKGHGVLAKQLHVDPVATDGVTKPQPWMLNPDSNFSVLWETLLFFGMVYQCIGVPFYMAFGFENEAVGSSDSFSILLELCFFADIFLKPRTGFLDYGNKVMDYDKVKNRYFRSSNFVIDILAVIPFNLANAWTAKPRSEAWNVNKLLRLFKLSAQIQHLERQYYTINIQIRIFKLVFYIYLLAHFIGCTWYNFASNASTLLGFTTSKQFGSDDWLPGIDMDPANANMTLLMRYTKAHYWGLGLLLGFNPGEYPASSVEYVFTIGVQTLGVFLLAYVVGNLLDIVQILDGNNRAFYSNLNYVRKFIKYFPFSAEMELKIEHFYFYRLFHSIHEEHILAHVLPPSLVADIRLFLLTPMLNKVRFFQDEHPSSNVTRVLVSQMTQVLVTRGELVCRQNEIGVEMYFVFSGCLEVYVMLPGQTPTSLIMDNRSKGLKVNEILAGAFFGEKSLFSDQPRNASIEAKTFCTLYRLSRKHLESVFAQHPEWKAKVMTIVNQMYVEQENKMRQDKAKSMTKPSSFAHTATSPKSQLSLLTPSREDLRKTVSWWRKQAHKLLYVEVQSPVYNTYLTVLCLSLLYIAVSIPYVLTFGNEGLSSGVFVMFMIFNVVTDVVFAYDIWFKKHIVETVSSREFYEETTARRGTQWGDWIDVFTIFPLDYIIGPHYHFSALFRLNRFLKLRQLTHTINEVHRFSMSYEINRLKLLGLYYSMGCYWVACFYFGITFIDGFAHHWNASLPVAYFAIDPNATTEKIFFRLFRCLYFALTLNTGIGIVYEPDDRFLQYNFLFIMSVFGVFVMGYVIGEASTLCIYLIQNEVEFKINQMNVMEFLVRKRITRSIESRVHVFLSYWWSTQSGVMYQSILEQLPPRIRSQANIQIGHLAIARFSARYLRPLCSDPAGIEALVYSMAHRLVFEGYPPGESVIVQGNIGQTMYFVAKGNLISASSATSFVPTRYMDGQFFGEEGFLSASFCTYSVVTLRACDLLALSASDFLAALGESPWFAESAAIAKMVVAALAEPDAYPSLPPSADLGELIYHLIRERSDIQLYCSLTPTECSAAFAPFLVFFEDQSDGVVAKPSPVKRDSIIICQHCEDRAATLYCKFCLQGLCSTCTREIHENTHFAFHMDTIAKLKRPPAKKSLSKAAMTVAVYVRKLQLFSRAVAPGPDEVTSGSVVPDVDDDDDGSHALLRDASIPVMDITHEMLVQTSTKGEESMVQARIIQRANTSLQRFAARKSDTRVAPPPDVSSGPSVLRNTTINALAEAARVSTDRLITKESLASIQDSTETPPSSVEYPPSPSRGPSTKGLLTNVIADGE</sequence>
<feature type="compositionally biased region" description="Polar residues" evidence="10">
    <location>
        <begin position="1569"/>
        <end position="1583"/>
    </location>
</feature>
<name>A0A1V9ZH70_ACHHY</name>
<evidence type="ECO:0000256" key="6">
    <source>
        <dbReference type="ARBA" id="ARBA00023136"/>
    </source>
</evidence>
<dbReference type="Proteomes" id="UP000243579">
    <property type="component" value="Unassembled WGS sequence"/>
</dbReference>
<evidence type="ECO:0000256" key="4">
    <source>
        <dbReference type="ARBA" id="ARBA00022989"/>
    </source>
</evidence>
<dbReference type="SUPFAM" id="SSF51206">
    <property type="entry name" value="cAMP-binding domain-like"/>
    <property type="match status" value="4"/>
</dbReference>
<dbReference type="GO" id="GO:0016020">
    <property type="term" value="C:membrane"/>
    <property type="evidence" value="ECO:0007669"/>
    <property type="project" value="UniProtKB-SubCell"/>
</dbReference>
<feature type="transmembrane region" description="Helical" evidence="11">
    <location>
        <begin position="275"/>
        <end position="298"/>
    </location>
</feature>
<proteinExistence type="predicted"/>
<feature type="domain" description="Cyclic nucleotide-binding" evidence="12">
    <location>
        <begin position="377"/>
        <end position="475"/>
    </location>
</feature>
<dbReference type="OrthoDB" id="421226at2759"/>
<organism evidence="14 15">
    <name type="scientific">Achlya hypogyna</name>
    <name type="common">Oomycete</name>
    <name type="synonym">Protoachlya hypogyna</name>
    <dbReference type="NCBI Taxonomy" id="1202772"/>
    <lineage>
        <taxon>Eukaryota</taxon>
        <taxon>Sar</taxon>
        <taxon>Stramenopiles</taxon>
        <taxon>Oomycota</taxon>
        <taxon>Saprolegniomycetes</taxon>
        <taxon>Saprolegniales</taxon>
        <taxon>Achlyaceae</taxon>
        <taxon>Achlya</taxon>
    </lineage>
</organism>
<keyword evidence="8" id="KW-0407">Ion channel</keyword>
<feature type="transmembrane region" description="Helical" evidence="11">
    <location>
        <begin position="733"/>
        <end position="757"/>
    </location>
</feature>
<feature type="region of interest" description="Disordered" evidence="10">
    <location>
        <begin position="2285"/>
        <end position="2304"/>
    </location>
</feature>
<dbReference type="InterPro" id="IPR050866">
    <property type="entry name" value="CNG_cation_channel"/>
</dbReference>
<dbReference type="Gene3D" id="1.10.287.70">
    <property type="match status" value="4"/>
</dbReference>
<dbReference type="CDD" id="cd00038">
    <property type="entry name" value="CAP_ED"/>
    <property type="match status" value="4"/>
</dbReference>
<dbReference type="CDD" id="cd19757">
    <property type="entry name" value="Bbox1"/>
    <property type="match status" value="1"/>
</dbReference>
<gene>
    <name evidence="14" type="ORF">ACHHYP_12132</name>
</gene>
<feature type="region of interest" description="Disordered" evidence="10">
    <location>
        <begin position="1560"/>
        <end position="1583"/>
    </location>
</feature>
<feature type="compositionally biased region" description="Polar residues" evidence="10">
    <location>
        <begin position="560"/>
        <end position="578"/>
    </location>
</feature>
<evidence type="ECO:0000256" key="7">
    <source>
        <dbReference type="ARBA" id="ARBA00023286"/>
    </source>
</evidence>
<evidence type="ECO:0000256" key="11">
    <source>
        <dbReference type="SAM" id="Phobius"/>
    </source>
</evidence>
<feature type="transmembrane region" description="Helical" evidence="11">
    <location>
        <begin position="1759"/>
        <end position="1785"/>
    </location>
</feature>
<keyword evidence="9" id="KW-0479">Metal-binding</keyword>
<evidence type="ECO:0000256" key="3">
    <source>
        <dbReference type="ARBA" id="ARBA00022692"/>
    </source>
</evidence>
<dbReference type="InterPro" id="IPR005821">
    <property type="entry name" value="Ion_trans_dom"/>
</dbReference>
<feature type="transmembrane region" description="Helical" evidence="11">
    <location>
        <begin position="1316"/>
        <end position="1338"/>
    </location>
</feature>
<feature type="domain" description="Cyclic nucleotide-binding" evidence="12">
    <location>
        <begin position="1433"/>
        <end position="1535"/>
    </location>
</feature>
<evidence type="ECO:0000256" key="9">
    <source>
        <dbReference type="PROSITE-ProRule" id="PRU00024"/>
    </source>
</evidence>
<feature type="compositionally biased region" description="Low complexity" evidence="10">
    <location>
        <begin position="545"/>
        <end position="559"/>
    </location>
</feature>
<dbReference type="GO" id="GO:0005221">
    <property type="term" value="F:intracellularly cyclic nucleotide-activated monoatomic cation channel activity"/>
    <property type="evidence" value="ECO:0007669"/>
    <property type="project" value="InterPro"/>
</dbReference>